<dbReference type="OrthoDB" id="1925036at2759"/>
<gene>
    <name evidence="9" type="primary">LOC104605932</name>
</gene>
<feature type="compositionally biased region" description="Basic and acidic residues" evidence="6">
    <location>
        <begin position="130"/>
        <end position="146"/>
    </location>
</feature>
<dbReference type="FunCoup" id="A0A1U8B0W9">
    <property type="interactions" value="539"/>
</dbReference>
<dbReference type="GeneID" id="104605932"/>
<feature type="domain" description="FLZ-type" evidence="7">
    <location>
        <begin position="91"/>
        <end position="135"/>
    </location>
</feature>
<organism evidence="8 9">
    <name type="scientific">Nelumbo nucifera</name>
    <name type="common">Sacred lotus</name>
    <dbReference type="NCBI Taxonomy" id="4432"/>
    <lineage>
        <taxon>Eukaryota</taxon>
        <taxon>Viridiplantae</taxon>
        <taxon>Streptophyta</taxon>
        <taxon>Embryophyta</taxon>
        <taxon>Tracheophyta</taxon>
        <taxon>Spermatophyta</taxon>
        <taxon>Magnoliopsida</taxon>
        <taxon>Proteales</taxon>
        <taxon>Nelumbonaceae</taxon>
        <taxon>Nelumbo</taxon>
    </lineage>
</organism>
<feature type="zinc finger region" description="FLZ-type" evidence="5">
    <location>
        <begin position="91"/>
        <end position="135"/>
    </location>
</feature>
<dbReference type="Proteomes" id="UP000189703">
    <property type="component" value="Unplaced"/>
</dbReference>
<evidence type="ECO:0000256" key="5">
    <source>
        <dbReference type="PROSITE-ProRule" id="PRU01131"/>
    </source>
</evidence>
<evidence type="ECO:0000256" key="6">
    <source>
        <dbReference type="SAM" id="MobiDB-lite"/>
    </source>
</evidence>
<feature type="region of interest" description="Disordered" evidence="6">
    <location>
        <begin position="130"/>
        <end position="164"/>
    </location>
</feature>
<proteinExistence type="inferred from homology"/>
<dbReference type="KEGG" id="nnu:104605932"/>
<evidence type="ECO:0000256" key="1">
    <source>
        <dbReference type="ARBA" id="ARBA00004496"/>
    </source>
</evidence>
<protein>
    <submittedName>
        <fullName evidence="9">Uncharacterized protein LOC104605932</fullName>
    </submittedName>
</protein>
<dbReference type="PROSITE" id="PS51795">
    <property type="entry name" value="ZF_FLZ"/>
    <property type="match status" value="1"/>
</dbReference>
<dbReference type="InParanoid" id="A0A1U8B0W9"/>
<keyword evidence="8" id="KW-1185">Reference proteome</keyword>
<dbReference type="OMA" id="FLETAPF"/>
<keyword evidence="3" id="KW-0963">Cytoplasm</keyword>
<evidence type="ECO:0000256" key="4">
    <source>
        <dbReference type="ARBA" id="ARBA00022723"/>
    </source>
</evidence>
<comment type="similarity">
    <text evidence="2">Belongs to the FLZ family.</text>
</comment>
<dbReference type="PANTHER" id="PTHR33059:SF4">
    <property type="entry name" value="FCS-LIKE ZINC FINGER 5"/>
    <property type="match status" value="1"/>
</dbReference>
<reference evidence="9" key="1">
    <citation type="submission" date="2025-08" db="UniProtKB">
        <authorList>
            <consortium name="RefSeq"/>
        </authorList>
    </citation>
    <scope>IDENTIFICATION</scope>
</reference>
<dbReference type="Pfam" id="PF04570">
    <property type="entry name" value="zf-FLZ"/>
    <property type="match status" value="1"/>
</dbReference>
<evidence type="ECO:0000256" key="2">
    <source>
        <dbReference type="ARBA" id="ARBA00009374"/>
    </source>
</evidence>
<feature type="region of interest" description="Disordered" evidence="6">
    <location>
        <begin position="26"/>
        <end position="83"/>
    </location>
</feature>
<dbReference type="RefSeq" id="XP_010269192.1">
    <property type="nucleotide sequence ID" value="XM_010270890.2"/>
</dbReference>
<evidence type="ECO:0000256" key="3">
    <source>
        <dbReference type="ARBA" id="ARBA00022490"/>
    </source>
</evidence>
<sequence length="164" mass="17998">MLLGKRPRLPMRRTTSLTEFTVDLNNVEAPVPSDPQNPMKDRQKPVGEETHARRTQPGGGKAPGGFNDRLLATVSPRNPRRNSADLVQTAHFLRACGLCKRRLAPGRDIYMYRGDSAFCSLECRQQQMNQDERKEKCSLASKKDATKAAAESEASSKGGTVAAA</sequence>
<dbReference type="GO" id="GO:0005737">
    <property type="term" value="C:cytoplasm"/>
    <property type="evidence" value="ECO:0007669"/>
    <property type="project" value="UniProtKB-SubCell"/>
</dbReference>
<dbReference type="AlphaFoldDB" id="A0A1U8B0W9"/>
<name>A0A1U8B0W9_NELNU</name>
<evidence type="ECO:0000313" key="9">
    <source>
        <dbReference type="RefSeq" id="XP_010269192.1"/>
    </source>
</evidence>
<dbReference type="eggNOG" id="ENOG502RZVC">
    <property type="taxonomic scope" value="Eukaryota"/>
</dbReference>
<dbReference type="PANTHER" id="PTHR33059">
    <property type="entry name" value="FCS-LIKE ZINC FINGER 5"/>
    <property type="match status" value="1"/>
</dbReference>
<dbReference type="InterPro" id="IPR007650">
    <property type="entry name" value="Zf-FLZ_dom"/>
</dbReference>
<evidence type="ECO:0000259" key="7">
    <source>
        <dbReference type="PROSITE" id="PS51795"/>
    </source>
</evidence>
<evidence type="ECO:0000313" key="8">
    <source>
        <dbReference type="Proteomes" id="UP000189703"/>
    </source>
</evidence>
<dbReference type="GO" id="GO:0046872">
    <property type="term" value="F:metal ion binding"/>
    <property type="evidence" value="ECO:0007669"/>
    <property type="project" value="UniProtKB-KW"/>
</dbReference>
<feature type="compositionally biased region" description="Basic and acidic residues" evidence="6">
    <location>
        <begin position="39"/>
        <end position="52"/>
    </location>
</feature>
<keyword evidence="4" id="KW-0479">Metal-binding</keyword>
<accession>A0A1U8B0W9</accession>
<comment type="subcellular location">
    <subcellularLocation>
        <location evidence="1">Cytoplasm</location>
    </subcellularLocation>
</comment>
<feature type="compositionally biased region" description="Low complexity" evidence="6">
    <location>
        <begin position="147"/>
        <end position="157"/>
    </location>
</feature>